<name>A0A934S4F1_9BACT</name>
<accession>A0A934S4F1</accession>
<dbReference type="PANTHER" id="PTHR33343:SF1">
    <property type="entry name" value="LARGE RIBOSOMAL SUBUNIT PROTEIN BL35M"/>
    <property type="match status" value="1"/>
</dbReference>
<dbReference type="HAMAP" id="MF_00514">
    <property type="entry name" value="Ribosomal_bL35"/>
    <property type="match status" value="1"/>
</dbReference>
<dbReference type="InterPro" id="IPR018265">
    <property type="entry name" value="Ribosomal_bL35_CS"/>
</dbReference>
<dbReference type="InterPro" id="IPR021137">
    <property type="entry name" value="Ribosomal_bL35-like"/>
</dbReference>
<dbReference type="EMBL" id="JAENIJ010000016">
    <property type="protein sequence ID" value="MBK1882955.1"/>
    <property type="molecule type" value="Genomic_DNA"/>
</dbReference>
<evidence type="ECO:0000313" key="7">
    <source>
        <dbReference type="EMBL" id="MBK1882955.1"/>
    </source>
</evidence>
<dbReference type="AlphaFoldDB" id="A0A934S4F1"/>
<dbReference type="Pfam" id="PF01632">
    <property type="entry name" value="Ribosomal_L35p"/>
    <property type="match status" value="1"/>
</dbReference>
<evidence type="ECO:0000313" key="8">
    <source>
        <dbReference type="Proteomes" id="UP000603141"/>
    </source>
</evidence>
<keyword evidence="8" id="KW-1185">Reference proteome</keyword>
<dbReference type="InterPro" id="IPR037229">
    <property type="entry name" value="Ribosomal_bL35_sf"/>
</dbReference>
<comment type="similarity">
    <text evidence="1 5 6">Belongs to the bacterial ribosomal protein bL35 family.</text>
</comment>
<dbReference type="Gene3D" id="4.10.410.60">
    <property type="match status" value="1"/>
</dbReference>
<keyword evidence="3 5" id="KW-0687">Ribonucleoprotein</keyword>
<dbReference type="PROSITE" id="PS00936">
    <property type="entry name" value="RIBOSOMAL_L35"/>
    <property type="match status" value="1"/>
</dbReference>
<dbReference type="NCBIfam" id="TIGR00001">
    <property type="entry name" value="rpmI_bact"/>
    <property type="match status" value="1"/>
</dbReference>
<dbReference type="SUPFAM" id="SSF143034">
    <property type="entry name" value="L35p-like"/>
    <property type="match status" value="1"/>
</dbReference>
<dbReference type="PANTHER" id="PTHR33343">
    <property type="entry name" value="54S RIBOSOMAL PROTEIN BL35M"/>
    <property type="match status" value="1"/>
</dbReference>
<dbReference type="Proteomes" id="UP000603141">
    <property type="component" value="Unassembled WGS sequence"/>
</dbReference>
<reference evidence="7" key="1">
    <citation type="submission" date="2021-01" db="EMBL/GenBank/DDBJ databases">
        <title>Modified the classification status of verrucomicrobia.</title>
        <authorList>
            <person name="Feng X."/>
        </authorList>
    </citation>
    <scope>NUCLEOTIDE SEQUENCE</scope>
    <source>
        <strain evidence="7">KCTC 22041</strain>
    </source>
</reference>
<dbReference type="GO" id="GO:0006412">
    <property type="term" value="P:translation"/>
    <property type="evidence" value="ECO:0007669"/>
    <property type="project" value="UniProtKB-UniRule"/>
</dbReference>
<evidence type="ECO:0000256" key="6">
    <source>
        <dbReference type="RuleBase" id="RU000568"/>
    </source>
</evidence>
<protein>
    <recommendedName>
        <fullName evidence="4 5">Large ribosomal subunit protein bL35</fullName>
    </recommendedName>
</protein>
<dbReference type="GO" id="GO:0003735">
    <property type="term" value="F:structural constituent of ribosome"/>
    <property type="evidence" value="ECO:0007669"/>
    <property type="project" value="InterPro"/>
</dbReference>
<evidence type="ECO:0000256" key="5">
    <source>
        <dbReference type="HAMAP-Rule" id="MF_00514"/>
    </source>
</evidence>
<evidence type="ECO:0000256" key="2">
    <source>
        <dbReference type="ARBA" id="ARBA00022980"/>
    </source>
</evidence>
<evidence type="ECO:0000256" key="1">
    <source>
        <dbReference type="ARBA" id="ARBA00006598"/>
    </source>
</evidence>
<dbReference type="GO" id="GO:0015934">
    <property type="term" value="C:large ribosomal subunit"/>
    <property type="evidence" value="ECO:0007669"/>
    <property type="project" value="TreeGrafter"/>
</dbReference>
<organism evidence="7 8">
    <name type="scientific">Luteolibacter pohnpeiensis</name>
    <dbReference type="NCBI Taxonomy" id="454153"/>
    <lineage>
        <taxon>Bacteria</taxon>
        <taxon>Pseudomonadati</taxon>
        <taxon>Verrucomicrobiota</taxon>
        <taxon>Verrucomicrobiia</taxon>
        <taxon>Verrucomicrobiales</taxon>
        <taxon>Verrucomicrobiaceae</taxon>
        <taxon>Luteolibacter</taxon>
    </lineage>
</organism>
<dbReference type="PRINTS" id="PR00064">
    <property type="entry name" value="RIBOSOMALL35"/>
</dbReference>
<dbReference type="InterPro" id="IPR001706">
    <property type="entry name" value="Ribosomal_bL35"/>
</dbReference>
<dbReference type="FunFam" id="4.10.410.60:FF:000001">
    <property type="entry name" value="50S ribosomal protein L35"/>
    <property type="match status" value="1"/>
</dbReference>
<gene>
    <name evidence="5 7" type="primary">rpmI</name>
    <name evidence="7" type="ORF">JIN85_11050</name>
</gene>
<sequence length="69" mass="7818">MPRVGGKAKTRKAVAKRFKVTGTGKVLRRKQGKRHLLQCKNRKRKRVLGQAALVSDADIKNVKENLPFH</sequence>
<dbReference type="RefSeq" id="WP_200270594.1">
    <property type="nucleotide sequence ID" value="NZ_JAENIJ010000016.1"/>
</dbReference>
<evidence type="ECO:0000256" key="4">
    <source>
        <dbReference type="ARBA" id="ARBA00071664"/>
    </source>
</evidence>
<proteinExistence type="inferred from homology"/>
<comment type="caution">
    <text evidence="7">The sequence shown here is derived from an EMBL/GenBank/DDBJ whole genome shotgun (WGS) entry which is preliminary data.</text>
</comment>
<evidence type="ECO:0000256" key="3">
    <source>
        <dbReference type="ARBA" id="ARBA00023274"/>
    </source>
</evidence>
<keyword evidence="2 5" id="KW-0689">Ribosomal protein</keyword>